<reference evidence="1" key="1">
    <citation type="journal article" date="2021" name="Proc. Natl. Acad. Sci. U.S.A.">
        <title>A Catalog of Tens of Thousands of Viruses from Human Metagenomes Reveals Hidden Associations with Chronic Diseases.</title>
        <authorList>
            <person name="Tisza M.J."/>
            <person name="Buck C.B."/>
        </authorList>
    </citation>
    <scope>NUCLEOTIDE SEQUENCE</scope>
    <source>
        <strain evidence="1">Ct5bO8</strain>
    </source>
</reference>
<name>A0A8S5PHP4_9CAUD</name>
<proteinExistence type="predicted"/>
<protein>
    <submittedName>
        <fullName evidence="1">Head fiber protein</fullName>
    </submittedName>
</protein>
<evidence type="ECO:0000313" key="1">
    <source>
        <dbReference type="EMBL" id="DAE06133.1"/>
    </source>
</evidence>
<sequence>MAEYNYLSKTGLTALWNKCKSVFVKASEKGKANGVATLDGNGNVPLSQLGNIDTTFAEVVTELPSTGIKKHIYMMKAGTTGDKNVYAEYVYTGDIAGTYDATKWEKLGEATTTVDLSGYVKTTTFTTELGKKVDKVSGKQLSTNDYTTAEKNKLAGIAERANNYVHPTSAAGPKAAGLYKITTDANGHVTAASVVAKSDITDLGIPASSDFVEITEEFINSLT</sequence>
<organism evidence="1">
    <name type="scientific">Podoviridae sp. ct5bO8</name>
    <dbReference type="NCBI Taxonomy" id="2825219"/>
    <lineage>
        <taxon>Viruses</taxon>
        <taxon>Duplodnaviria</taxon>
        <taxon>Heunggongvirae</taxon>
        <taxon>Uroviricota</taxon>
        <taxon>Caudoviricetes</taxon>
    </lineage>
</organism>
<dbReference type="EMBL" id="BK015428">
    <property type="protein sequence ID" value="DAE06133.1"/>
    <property type="molecule type" value="Genomic_DNA"/>
</dbReference>
<accession>A0A8S5PHP4</accession>